<feature type="compositionally biased region" description="Polar residues" evidence="1">
    <location>
        <begin position="808"/>
        <end position="821"/>
    </location>
</feature>
<evidence type="ECO:0000259" key="2">
    <source>
        <dbReference type="PROSITE" id="PS50003"/>
    </source>
</evidence>
<feature type="domain" description="Ras-associating" evidence="3">
    <location>
        <begin position="316"/>
        <end position="403"/>
    </location>
</feature>
<feature type="region of interest" description="Disordered" evidence="1">
    <location>
        <begin position="790"/>
        <end position="821"/>
    </location>
</feature>
<dbReference type="InterPro" id="IPR029071">
    <property type="entry name" value="Ubiquitin-like_domsf"/>
</dbReference>
<dbReference type="Gene3D" id="3.10.20.90">
    <property type="entry name" value="Phosphatidylinositol 3-kinase Catalytic Subunit, Chain A, domain 1"/>
    <property type="match status" value="1"/>
</dbReference>
<dbReference type="PANTHER" id="PTHR11243:SF23">
    <property type="entry name" value="LD06925P"/>
    <property type="match status" value="1"/>
</dbReference>
<reference evidence="4 5" key="1">
    <citation type="submission" date="2020-04" db="EMBL/GenBank/DDBJ databases">
        <authorList>
            <person name="Alioto T."/>
            <person name="Alioto T."/>
            <person name="Gomez Garrido J."/>
        </authorList>
    </citation>
    <scope>NUCLEOTIDE SEQUENCE [LARGE SCALE GENOMIC DNA]</scope>
</reference>
<keyword evidence="5" id="KW-1185">Reference proteome</keyword>
<feature type="compositionally biased region" description="Polar residues" evidence="1">
    <location>
        <begin position="239"/>
        <end position="258"/>
    </location>
</feature>
<feature type="compositionally biased region" description="Pro residues" evidence="1">
    <location>
        <begin position="692"/>
        <end position="701"/>
    </location>
</feature>
<dbReference type="Proteomes" id="UP000494165">
    <property type="component" value="Unassembled WGS sequence"/>
</dbReference>
<dbReference type="Pfam" id="PF21989">
    <property type="entry name" value="RA_2"/>
    <property type="match status" value="1"/>
</dbReference>
<proteinExistence type="predicted"/>
<dbReference type="InterPro" id="IPR000159">
    <property type="entry name" value="RA_dom"/>
</dbReference>
<dbReference type="InterPro" id="IPR039665">
    <property type="entry name" value="PH_APBB1IP"/>
</dbReference>
<evidence type="ECO:0000313" key="5">
    <source>
        <dbReference type="Proteomes" id="UP000494165"/>
    </source>
</evidence>
<dbReference type="Gene3D" id="2.30.29.30">
    <property type="entry name" value="Pleckstrin-homology domain (PH domain)/Phosphotyrosine-binding domain (PTB)"/>
    <property type="match status" value="1"/>
</dbReference>
<dbReference type="Pfam" id="PF00169">
    <property type="entry name" value="PH"/>
    <property type="match status" value="1"/>
</dbReference>
<dbReference type="InterPro" id="IPR011993">
    <property type="entry name" value="PH-like_dom_sf"/>
</dbReference>
<feature type="region of interest" description="Disordered" evidence="1">
    <location>
        <begin position="579"/>
        <end position="728"/>
    </location>
</feature>
<feature type="compositionally biased region" description="Low complexity" evidence="1">
    <location>
        <begin position="259"/>
        <end position="290"/>
    </location>
</feature>
<dbReference type="SMART" id="SM00233">
    <property type="entry name" value="PH"/>
    <property type="match status" value="1"/>
</dbReference>
<dbReference type="CDD" id="cd01259">
    <property type="entry name" value="PH_APBB1IP"/>
    <property type="match status" value="1"/>
</dbReference>
<dbReference type="GO" id="GO:0007165">
    <property type="term" value="P:signal transduction"/>
    <property type="evidence" value="ECO:0007669"/>
    <property type="project" value="InterPro"/>
</dbReference>
<evidence type="ECO:0000313" key="4">
    <source>
        <dbReference type="EMBL" id="CAB3369489.1"/>
    </source>
</evidence>
<dbReference type="InterPro" id="IPR001849">
    <property type="entry name" value="PH_domain"/>
</dbReference>
<dbReference type="GO" id="GO:0071944">
    <property type="term" value="C:cell periphery"/>
    <property type="evidence" value="ECO:0007669"/>
    <property type="project" value="UniProtKB-ARBA"/>
</dbReference>
<dbReference type="PANTHER" id="PTHR11243">
    <property type="entry name" value="GROWTH FACTOR RECEPTOR-BOUND PROTEIN"/>
    <property type="match status" value="1"/>
</dbReference>
<evidence type="ECO:0008006" key="6">
    <source>
        <dbReference type="Google" id="ProtNLM"/>
    </source>
</evidence>
<dbReference type="SUPFAM" id="SSF50729">
    <property type="entry name" value="PH domain-like"/>
    <property type="match status" value="1"/>
</dbReference>
<feature type="compositionally biased region" description="Low complexity" evidence="1">
    <location>
        <begin position="680"/>
        <end position="691"/>
    </location>
</feature>
<dbReference type="EMBL" id="CADEPI010000045">
    <property type="protein sequence ID" value="CAB3369489.1"/>
    <property type="molecule type" value="Genomic_DNA"/>
</dbReference>
<dbReference type="PROSITE" id="PS50200">
    <property type="entry name" value="RA"/>
    <property type="match status" value="1"/>
</dbReference>
<protein>
    <recommendedName>
        <fullName evidence="6">PH domain-containing protein</fullName>
    </recommendedName>
</protein>
<dbReference type="OrthoDB" id="6235964at2759"/>
<feature type="domain" description="PH" evidence="2">
    <location>
        <begin position="440"/>
        <end position="542"/>
    </location>
</feature>
<gene>
    <name evidence="4" type="ORF">CLODIP_2_CD12337</name>
</gene>
<organism evidence="4 5">
    <name type="scientific">Cloeon dipterum</name>
    <dbReference type="NCBI Taxonomy" id="197152"/>
    <lineage>
        <taxon>Eukaryota</taxon>
        <taxon>Metazoa</taxon>
        <taxon>Ecdysozoa</taxon>
        <taxon>Arthropoda</taxon>
        <taxon>Hexapoda</taxon>
        <taxon>Insecta</taxon>
        <taxon>Pterygota</taxon>
        <taxon>Palaeoptera</taxon>
        <taxon>Ephemeroptera</taxon>
        <taxon>Pisciforma</taxon>
        <taxon>Baetidae</taxon>
        <taxon>Cloeon</taxon>
    </lineage>
</organism>
<sequence length="821" mass="90377">MKNSPINEVFGKRGGVRAVTLLTDPQRRRRVSGALAQHHHITLEAASETGIQPPYGSFGLHLSAVGVAGASCDLVTADPGPRAAFRPDGVPASFAQSRKMAGVSPSDDPERLLDEWLGQLDNLAEGLDNVTGTTVVTRRRTATPEISAPRIDSFRFSMANLEDSQDLDLDAILGELSALETECQEAINTQAVDLSKKKVPEIIKTDLGHRRTPSFSSSEGGNQQRVSFLSETESEHRSSSNGTRTDSPDNDSAFSDNVSLLSGESSASSGGSGGRTDASSKSSGLGFGFSQMDEASREKAEKIRIALEKMREANVKKLFVKAFSADESTKSLLVDEKMTCGHVTQLLADKNHVTMGPKWAVIEHLPELHMERIFEDHELLVDNLMLWARDSKNKLLFLNRPDKYAFFTRPEPLLVPHNPEPLDDKSRDDLLDEFFNNSCVAPMEGPLYLKEKRGWRKLHFVLRASGLYFVKGRRDLVCLAPLDSNEVYQGLGWKKRHKAPSDFCFALKHPRLQKGHKYVQMLCAESADALSKWVMAIRLAKHGRILLDNYTAAQSSPEPAVGAKMVPIERLSFSSASPIGSQTLVSPMGSQPGSPRKQLRHSGSHDEPFEAELPPINTIKRKPPSLKPQLPLTPTTRQLSEVVLPPPVVSTPPEPLLPPPPAEMLSDDDEFPPPPPPLAPSDLAASVLSLDVPPPPPPPKPSSRRISFQPPPPPKRSESTRLTTASVKPDSAAFLSDLQRVVRKKWQVAEKCKRDSSVTPHEVLGFRDPPDYRETNVTNWLAEHYGSLYENVPSRQNGKRPPPPPMRSDTTQLSQRRATDF</sequence>
<dbReference type="InterPro" id="IPR039664">
    <property type="entry name" value="GRB/APBB1IP"/>
</dbReference>
<feature type="region of interest" description="Disordered" evidence="1">
    <location>
        <begin position="205"/>
        <end position="293"/>
    </location>
</feature>
<feature type="compositionally biased region" description="Pro residues" evidence="1">
    <location>
        <begin position="644"/>
        <end position="662"/>
    </location>
</feature>
<dbReference type="SMART" id="SM00314">
    <property type="entry name" value="RA"/>
    <property type="match status" value="1"/>
</dbReference>
<evidence type="ECO:0000256" key="1">
    <source>
        <dbReference type="SAM" id="MobiDB-lite"/>
    </source>
</evidence>
<dbReference type="SUPFAM" id="SSF54236">
    <property type="entry name" value="Ubiquitin-like"/>
    <property type="match status" value="1"/>
</dbReference>
<dbReference type="AlphaFoldDB" id="A0A8S1CW56"/>
<feature type="compositionally biased region" description="Polar residues" evidence="1">
    <location>
        <begin position="213"/>
        <end position="231"/>
    </location>
</feature>
<accession>A0A8S1CW56</accession>
<name>A0A8S1CW56_9INSE</name>
<dbReference type="PROSITE" id="PS50003">
    <property type="entry name" value="PH_DOMAIN"/>
    <property type="match status" value="1"/>
</dbReference>
<comment type="caution">
    <text evidence="4">The sequence shown here is derived from an EMBL/GenBank/DDBJ whole genome shotgun (WGS) entry which is preliminary data.</text>
</comment>
<feature type="compositionally biased region" description="Polar residues" evidence="1">
    <location>
        <begin position="579"/>
        <end position="593"/>
    </location>
</feature>
<evidence type="ECO:0000259" key="3">
    <source>
        <dbReference type="PROSITE" id="PS50200"/>
    </source>
</evidence>